<proteinExistence type="predicted"/>
<dbReference type="Gene3D" id="3.30.70.330">
    <property type="match status" value="1"/>
</dbReference>
<gene>
    <name evidence="5" type="ORF">TCAL_06129</name>
</gene>
<accession>A0A553NYL8</accession>
<dbReference type="SMART" id="SM00360">
    <property type="entry name" value="RRM"/>
    <property type="match status" value="1"/>
</dbReference>
<evidence type="ECO:0000259" key="4">
    <source>
        <dbReference type="PROSITE" id="PS50102"/>
    </source>
</evidence>
<dbReference type="GO" id="GO:0003729">
    <property type="term" value="F:mRNA binding"/>
    <property type="evidence" value="ECO:0007669"/>
    <property type="project" value="TreeGrafter"/>
</dbReference>
<dbReference type="InterPro" id="IPR000504">
    <property type="entry name" value="RRM_dom"/>
</dbReference>
<evidence type="ECO:0000313" key="5">
    <source>
        <dbReference type="EMBL" id="TRY70533.1"/>
    </source>
</evidence>
<dbReference type="AlphaFoldDB" id="A0A553NYL8"/>
<dbReference type="InterPro" id="IPR035979">
    <property type="entry name" value="RBD_domain_sf"/>
</dbReference>
<feature type="domain" description="RRM" evidence="4">
    <location>
        <begin position="6"/>
        <end position="87"/>
    </location>
</feature>
<dbReference type="EMBL" id="VCGU01000009">
    <property type="protein sequence ID" value="TRY70533.1"/>
    <property type="molecule type" value="Genomic_DNA"/>
</dbReference>
<evidence type="ECO:0000256" key="2">
    <source>
        <dbReference type="PROSITE-ProRule" id="PRU00176"/>
    </source>
</evidence>
<dbReference type="InterPro" id="IPR050502">
    <property type="entry name" value="Euk_RNA-bind_prot"/>
</dbReference>
<comment type="caution">
    <text evidence="5">The sequence shown here is derived from an EMBL/GenBank/DDBJ whole genome shotgun (WGS) entry which is preliminary data.</text>
</comment>
<dbReference type="Pfam" id="PF00076">
    <property type="entry name" value="RRM_1"/>
    <property type="match status" value="1"/>
</dbReference>
<evidence type="ECO:0000256" key="3">
    <source>
        <dbReference type="SAM" id="MobiDB-lite"/>
    </source>
</evidence>
<name>A0A553NYL8_TIGCA</name>
<evidence type="ECO:0000313" key="6">
    <source>
        <dbReference type="Proteomes" id="UP000318571"/>
    </source>
</evidence>
<keyword evidence="6" id="KW-1185">Reference proteome</keyword>
<keyword evidence="1 2" id="KW-0694">RNA-binding</keyword>
<sequence length="153" mass="16814">MSSSSRKIWIGNIDVKATEYQLLKLVEPFGAIEHFDFVYSLNAQGQRVPRGFAFVTFEQAISAVKAIRQLDSLKVLSRHLRVKPATSNADPALKDLKRPRPGPSCTASSSASLSLGEKQAKIRAMEAKLKALQTNDLEFKVVTPTTHKSSKSS</sequence>
<dbReference type="PROSITE" id="PS50102">
    <property type="entry name" value="RRM"/>
    <property type="match status" value="1"/>
</dbReference>
<dbReference type="PANTHER" id="PTHR48025">
    <property type="entry name" value="OS02G0815200 PROTEIN"/>
    <property type="match status" value="1"/>
</dbReference>
<dbReference type="GO" id="GO:0005634">
    <property type="term" value="C:nucleus"/>
    <property type="evidence" value="ECO:0007669"/>
    <property type="project" value="TreeGrafter"/>
</dbReference>
<dbReference type="InterPro" id="IPR012677">
    <property type="entry name" value="Nucleotide-bd_a/b_plait_sf"/>
</dbReference>
<dbReference type="Proteomes" id="UP000318571">
    <property type="component" value="Chromosome 9"/>
</dbReference>
<dbReference type="PANTHER" id="PTHR48025:SF1">
    <property type="entry name" value="RRM DOMAIN-CONTAINING PROTEIN"/>
    <property type="match status" value="1"/>
</dbReference>
<dbReference type="SUPFAM" id="SSF54928">
    <property type="entry name" value="RNA-binding domain, RBD"/>
    <property type="match status" value="1"/>
</dbReference>
<evidence type="ECO:0000256" key="1">
    <source>
        <dbReference type="ARBA" id="ARBA00022884"/>
    </source>
</evidence>
<protein>
    <recommendedName>
        <fullName evidence="4">RRM domain-containing protein</fullName>
    </recommendedName>
</protein>
<dbReference type="STRING" id="6832.A0A553NYL8"/>
<organism evidence="5 6">
    <name type="scientific">Tigriopus californicus</name>
    <name type="common">Marine copepod</name>
    <dbReference type="NCBI Taxonomy" id="6832"/>
    <lineage>
        <taxon>Eukaryota</taxon>
        <taxon>Metazoa</taxon>
        <taxon>Ecdysozoa</taxon>
        <taxon>Arthropoda</taxon>
        <taxon>Crustacea</taxon>
        <taxon>Multicrustacea</taxon>
        <taxon>Hexanauplia</taxon>
        <taxon>Copepoda</taxon>
        <taxon>Harpacticoida</taxon>
        <taxon>Harpacticidae</taxon>
        <taxon>Tigriopus</taxon>
    </lineage>
</organism>
<reference evidence="5 6" key="1">
    <citation type="journal article" date="2018" name="Nat. Ecol. Evol.">
        <title>Genomic signatures of mitonuclear coevolution across populations of Tigriopus californicus.</title>
        <authorList>
            <person name="Barreto F.S."/>
            <person name="Watson E.T."/>
            <person name="Lima T.G."/>
            <person name="Willett C.S."/>
            <person name="Edmands S."/>
            <person name="Li W."/>
            <person name="Burton R.S."/>
        </authorList>
    </citation>
    <scope>NUCLEOTIDE SEQUENCE [LARGE SCALE GENOMIC DNA]</scope>
    <source>
        <strain evidence="5 6">San Diego</strain>
    </source>
</reference>
<dbReference type="OMA" id="FACGRPL"/>
<feature type="region of interest" description="Disordered" evidence="3">
    <location>
        <begin position="87"/>
        <end position="115"/>
    </location>
</feature>